<sequence>MNIMKRLALYTMLAISATACTKSSDPFMEDPDKRLIQRLDEDMQLLTSSQYGWKATIYPKGGKGFFYYFKFNKDNSVEMLSDFNTTTATTSKSSTFRLKALQWPTLIFDTYSYIHLPNDPVSGVSGGTAGAGLQSDFQFAMDKMKGDTFYVNGIDRGNVMMMVKMTSTEQQDVLGGKIADRMNGLPTYLAGNLAPYFLFKDGGKADAAINLTTRRVRFGYVGDNNVVVSKNRGFAYTPNGIILDSAFVYNGFSIRELIWDAAAKNFYAKSGDQTIYLQTGTAPVVPLNLVYGPGKDYTVVEYSAATLKGTLNSDFDPVYTACLNQLKAYGYNLNYIRMIQNPDYTYTVRFSFSNATTTYLADVVYSTTKNADGTFKFIFVSQNANAGALPLAFVGTRNYFESAPAFSIAWVPNTIPGSTLTLGGFIKSTNPAQFFYGTVGN</sequence>
<dbReference type="OrthoDB" id="707849at2"/>
<protein>
    <submittedName>
        <fullName evidence="2">Uncharacterized protein DUF4302</fullName>
    </submittedName>
</protein>
<evidence type="ECO:0000256" key="1">
    <source>
        <dbReference type="SAM" id="SignalP"/>
    </source>
</evidence>
<dbReference type="Pfam" id="PF14135">
    <property type="entry name" value="DUF4302"/>
    <property type="match status" value="1"/>
</dbReference>
<name>A0A327W637_9BACT</name>
<dbReference type="EMBL" id="QLMA01000002">
    <property type="protein sequence ID" value="RAJ85381.1"/>
    <property type="molecule type" value="Genomic_DNA"/>
</dbReference>
<proteinExistence type="predicted"/>
<feature type="signal peptide" evidence="1">
    <location>
        <begin position="1"/>
        <end position="19"/>
    </location>
</feature>
<accession>A0A327W637</accession>
<organism evidence="2 3">
    <name type="scientific">Chitinophaga dinghuensis</name>
    <dbReference type="NCBI Taxonomy" id="1539050"/>
    <lineage>
        <taxon>Bacteria</taxon>
        <taxon>Pseudomonadati</taxon>
        <taxon>Bacteroidota</taxon>
        <taxon>Chitinophagia</taxon>
        <taxon>Chitinophagales</taxon>
        <taxon>Chitinophagaceae</taxon>
        <taxon>Chitinophaga</taxon>
    </lineage>
</organism>
<gene>
    <name evidence="2" type="ORF">CLV59_10283</name>
</gene>
<dbReference type="PROSITE" id="PS51257">
    <property type="entry name" value="PROKAR_LIPOPROTEIN"/>
    <property type="match status" value="1"/>
</dbReference>
<keyword evidence="3" id="KW-1185">Reference proteome</keyword>
<keyword evidence="1" id="KW-0732">Signal</keyword>
<dbReference type="Proteomes" id="UP000249819">
    <property type="component" value="Unassembled WGS sequence"/>
</dbReference>
<comment type="caution">
    <text evidence="2">The sequence shown here is derived from an EMBL/GenBank/DDBJ whole genome shotgun (WGS) entry which is preliminary data.</text>
</comment>
<reference evidence="2 3" key="1">
    <citation type="submission" date="2018-06" db="EMBL/GenBank/DDBJ databases">
        <title>Genomic Encyclopedia of Archaeal and Bacterial Type Strains, Phase II (KMG-II): from individual species to whole genera.</title>
        <authorList>
            <person name="Goeker M."/>
        </authorList>
    </citation>
    <scope>NUCLEOTIDE SEQUENCE [LARGE SCALE GENOMIC DNA]</scope>
    <source>
        <strain evidence="2 3">DSM 29821</strain>
    </source>
</reference>
<feature type="chain" id="PRO_5016263366" evidence="1">
    <location>
        <begin position="20"/>
        <end position="441"/>
    </location>
</feature>
<dbReference type="AlphaFoldDB" id="A0A327W637"/>
<evidence type="ECO:0000313" key="3">
    <source>
        <dbReference type="Proteomes" id="UP000249819"/>
    </source>
</evidence>
<dbReference type="InterPro" id="IPR025396">
    <property type="entry name" value="DUF4302"/>
</dbReference>
<evidence type="ECO:0000313" key="2">
    <source>
        <dbReference type="EMBL" id="RAJ85381.1"/>
    </source>
</evidence>